<keyword evidence="3" id="KW-1185">Reference proteome</keyword>
<proteinExistence type="predicted"/>
<dbReference type="Proteomes" id="UP000313359">
    <property type="component" value="Unassembled WGS sequence"/>
</dbReference>
<feature type="region of interest" description="Disordered" evidence="1">
    <location>
        <begin position="80"/>
        <end position="107"/>
    </location>
</feature>
<dbReference type="STRING" id="1328759.A0A5C2S5P7"/>
<gene>
    <name evidence="2" type="ORF">L227DRAFT_612351</name>
</gene>
<feature type="compositionally biased region" description="Polar residues" evidence="1">
    <location>
        <begin position="1"/>
        <end position="17"/>
    </location>
</feature>
<dbReference type="PANTHER" id="PTHR40460">
    <property type="entry name" value="CHROMOSOME 1, WHOLE GENOME SHOTGUN SEQUENCE"/>
    <property type="match status" value="1"/>
</dbReference>
<reference evidence="2" key="1">
    <citation type="journal article" date="2018" name="Genome Biol. Evol.">
        <title>Genomics and development of Lentinus tigrinus, a white-rot wood-decaying mushroom with dimorphic fruiting bodies.</title>
        <authorList>
            <person name="Wu B."/>
            <person name="Xu Z."/>
            <person name="Knudson A."/>
            <person name="Carlson A."/>
            <person name="Chen N."/>
            <person name="Kovaka S."/>
            <person name="LaButti K."/>
            <person name="Lipzen A."/>
            <person name="Pennachio C."/>
            <person name="Riley R."/>
            <person name="Schakwitz W."/>
            <person name="Umezawa K."/>
            <person name="Ohm R.A."/>
            <person name="Grigoriev I.V."/>
            <person name="Nagy L.G."/>
            <person name="Gibbons J."/>
            <person name="Hibbett D."/>
        </authorList>
    </citation>
    <scope>NUCLEOTIDE SEQUENCE [LARGE SCALE GENOMIC DNA]</scope>
    <source>
        <strain evidence="2">ALCF2SS1-6</strain>
    </source>
</reference>
<feature type="region of interest" description="Disordered" evidence="1">
    <location>
        <begin position="1"/>
        <end position="21"/>
    </location>
</feature>
<dbReference type="SUPFAM" id="SSF69047">
    <property type="entry name" value="Hypothetical protein YjbJ"/>
    <property type="match status" value="1"/>
</dbReference>
<feature type="compositionally biased region" description="Polar residues" evidence="1">
    <location>
        <begin position="97"/>
        <end position="107"/>
    </location>
</feature>
<evidence type="ECO:0000313" key="3">
    <source>
        <dbReference type="Proteomes" id="UP000313359"/>
    </source>
</evidence>
<protein>
    <recommendedName>
        <fullName evidence="4">Mismatched base pair and cruciform DNA recognition protein</fullName>
    </recommendedName>
</protein>
<dbReference type="PANTHER" id="PTHR40460:SF1">
    <property type="entry name" value="CSBD-LIKE DOMAIN-CONTAINING PROTEIN"/>
    <property type="match status" value="1"/>
</dbReference>
<evidence type="ECO:0000313" key="2">
    <source>
        <dbReference type="EMBL" id="RPD58960.1"/>
    </source>
</evidence>
<evidence type="ECO:0000256" key="1">
    <source>
        <dbReference type="SAM" id="MobiDB-lite"/>
    </source>
</evidence>
<evidence type="ECO:0008006" key="4">
    <source>
        <dbReference type="Google" id="ProtNLM"/>
    </source>
</evidence>
<organism evidence="2 3">
    <name type="scientific">Lentinus tigrinus ALCF2SS1-6</name>
    <dbReference type="NCBI Taxonomy" id="1328759"/>
    <lineage>
        <taxon>Eukaryota</taxon>
        <taxon>Fungi</taxon>
        <taxon>Dikarya</taxon>
        <taxon>Basidiomycota</taxon>
        <taxon>Agaricomycotina</taxon>
        <taxon>Agaricomycetes</taxon>
        <taxon>Polyporales</taxon>
        <taxon>Polyporaceae</taxon>
        <taxon>Lentinus</taxon>
    </lineage>
</organism>
<dbReference type="InterPro" id="IPR036629">
    <property type="entry name" value="YjbJ_sf"/>
</dbReference>
<dbReference type="AlphaFoldDB" id="A0A5C2S5P7"/>
<dbReference type="OrthoDB" id="9999611at2759"/>
<accession>A0A5C2S5P7</accession>
<sequence>MSSTANTHQPSKTSGQYHSLKGTVVETIGDLTGATSWSQSGKEEHAQGEAEYNAAQAKQYVEGAADRVSGKVDAVVGAVTGDRQQEMSGNVRHDKGQMQQELNKPSS</sequence>
<name>A0A5C2S5P7_9APHY</name>
<dbReference type="EMBL" id="ML122272">
    <property type="protein sequence ID" value="RPD58960.1"/>
    <property type="molecule type" value="Genomic_DNA"/>
</dbReference>